<dbReference type="Gene3D" id="1.10.287.110">
    <property type="entry name" value="DnaJ domain"/>
    <property type="match status" value="1"/>
</dbReference>
<dbReference type="GO" id="GO:0051082">
    <property type="term" value="F:unfolded protein binding"/>
    <property type="evidence" value="ECO:0007669"/>
    <property type="project" value="InterPro"/>
</dbReference>
<dbReference type="SUPFAM" id="SSF49493">
    <property type="entry name" value="HSP40/DnaJ peptide-binding domain"/>
    <property type="match status" value="2"/>
</dbReference>
<evidence type="ECO:0000259" key="2">
    <source>
        <dbReference type="PROSITE" id="PS50076"/>
    </source>
</evidence>
<dbReference type="Pfam" id="PF01556">
    <property type="entry name" value="DnaJ_C"/>
    <property type="match status" value="1"/>
</dbReference>
<dbReference type="EMBL" id="JAASRM010000001">
    <property type="protein sequence ID" value="NIK89281.1"/>
    <property type="molecule type" value="Genomic_DNA"/>
</dbReference>
<evidence type="ECO:0000256" key="1">
    <source>
        <dbReference type="ARBA" id="ARBA00023186"/>
    </source>
</evidence>
<evidence type="ECO:0000313" key="4">
    <source>
        <dbReference type="Proteomes" id="UP000570514"/>
    </source>
</evidence>
<organism evidence="3 4">
    <name type="scientific">Rhizomicrobium palustre</name>
    <dbReference type="NCBI Taxonomy" id="189966"/>
    <lineage>
        <taxon>Bacteria</taxon>
        <taxon>Pseudomonadati</taxon>
        <taxon>Pseudomonadota</taxon>
        <taxon>Alphaproteobacteria</taxon>
        <taxon>Micropepsales</taxon>
        <taxon>Micropepsaceae</taxon>
        <taxon>Rhizomicrobium</taxon>
    </lineage>
</organism>
<dbReference type="GO" id="GO:0005737">
    <property type="term" value="C:cytoplasm"/>
    <property type="evidence" value="ECO:0007669"/>
    <property type="project" value="TreeGrafter"/>
</dbReference>
<name>A0A846N1U8_9PROT</name>
<keyword evidence="4" id="KW-1185">Reference proteome</keyword>
<dbReference type="AlphaFoldDB" id="A0A846N1U8"/>
<gene>
    <name evidence="3" type="ORF">FHS83_002599</name>
</gene>
<dbReference type="PANTHER" id="PTHR43096">
    <property type="entry name" value="DNAJ HOMOLOG 1, MITOCHONDRIAL-RELATED"/>
    <property type="match status" value="1"/>
</dbReference>
<dbReference type="SUPFAM" id="SSF46565">
    <property type="entry name" value="Chaperone J-domain"/>
    <property type="match status" value="1"/>
</dbReference>
<dbReference type="InterPro" id="IPR002939">
    <property type="entry name" value="DnaJ_C"/>
</dbReference>
<keyword evidence="1" id="KW-0143">Chaperone</keyword>
<dbReference type="CDD" id="cd06257">
    <property type="entry name" value="DnaJ"/>
    <property type="match status" value="1"/>
</dbReference>
<dbReference type="CDD" id="cd10747">
    <property type="entry name" value="DnaJ_C"/>
    <property type="match status" value="1"/>
</dbReference>
<protein>
    <submittedName>
        <fullName evidence="3">DnaJ-class molecular chaperone</fullName>
    </submittedName>
</protein>
<dbReference type="PROSITE" id="PS50076">
    <property type="entry name" value="DNAJ_2"/>
    <property type="match status" value="1"/>
</dbReference>
<dbReference type="InterPro" id="IPR036869">
    <property type="entry name" value="J_dom_sf"/>
</dbReference>
<dbReference type="SMART" id="SM00271">
    <property type="entry name" value="DnaJ"/>
    <property type="match status" value="1"/>
</dbReference>
<dbReference type="InterPro" id="IPR001623">
    <property type="entry name" value="DnaJ_domain"/>
</dbReference>
<dbReference type="PANTHER" id="PTHR43096:SF52">
    <property type="entry name" value="DNAJ HOMOLOG 1, MITOCHONDRIAL-RELATED"/>
    <property type="match status" value="1"/>
</dbReference>
<reference evidence="3 4" key="1">
    <citation type="submission" date="2020-03" db="EMBL/GenBank/DDBJ databases">
        <title>Genomic Encyclopedia of Type Strains, Phase IV (KMG-IV): sequencing the most valuable type-strain genomes for metagenomic binning, comparative biology and taxonomic classification.</title>
        <authorList>
            <person name="Goeker M."/>
        </authorList>
    </citation>
    <scope>NUCLEOTIDE SEQUENCE [LARGE SCALE GENOMIC DNA]</scope>
    <source>
        <strain evidence="3 4">DSM 19867</strain>
    </source>
</reference>
<accession>A0A846N1U8</accession>
<dbReference type="GO" id="GO:0042026">
    <property type="term" value="P:protein refolding"/>
    <property type="evidence" value="ECO:0007669"/>
    <property type="project" value="TreeGrafter"/>
</dbReference>
<dbReference type="FunFam" id="2.60.260.20:FF:000013">
    <property type="entry name" value="DnaJ subfamily B member 11"/>
    <property type="match status" value="1"/>
</dbReference>
<dbReference type="PRINTS" id="PR00625">
    <property type="entry name" value="JDOMAIN"/>
</dbReference>
<dbReference type="Pfam" id="PF00226">
    <property type="entry name" value="DnaJ"/>
    <property type="match status" value="1"/>
</dbReference>
<dbReference type="Proteomes" id="UP000570514">
    <property type="component" value="Unassembled WGS sequence"/>
</dbReference>
<dbReference type="Gene3D" id="2.60.260.20">
    <property type="entry name" value="Urease metallochaperone UreE, N-terminal domain"/>
    <property type="match status" value="2"/>
</dbReference>
<feature type="domain" description="J" evidence="2">
    <location>
        <begin position="3"/>
        <end position="68"/>
    </location>
</feature>
<comment type="caution">
    <text evidence="3">The sequence shown here is derived from an EMBL/GenBank/DDBJ whole genome shotgun (WGS) entry which is preliminary data.</text>
</comment>
<dbReference type="RefSeq" id="WP_167083385.1">
    <property type="nucleotide sequence ID" value="NZ_BAAADC010000001.1"/>
</dbReference>
<dbReference type="InterPro" id="IPR008971">
    <property type="entry name" value="HSP40/DnaJ_pept-bd"/>
</dbReference>
<sequence length="325" mass="34285">MRDPYDVLGVSKNASEAEIKKAFRSLAKKHHPDTKGGDPAAQKKFQEISGAYDIVGDKEKRAKYDAGQIDAQGNPKGFDPRAHGFEGGFPFGAGGGGGRGPGDFHFTWTNQGPKGGQGGGPGGGFNAEDIFADLFSGFGGRGGQRRQQAQPQPGQDFEVQTTVGFEEAAAGGTRRVVLPNGEQIDVKIPPGLKDGQQIRLRGRGGAGRAGGPPGDVLIQVTVAPHPYFTRDGHDLKVDLPVTLKEAVLGGKVPVRTLSGTVALSIPPGSNSGKVLRLKGKGIPASGQERTGDLYVRLIVTLPEGEDKELKSFIEKWGADYDPRKK</sequence>
<proteinExistence type="predicted"/>
<evidence type="ECO:0000313" key="3">
    <source>
        <dbReference type="EMBL" id="NIK89281.1"/>
    </source>
</evidence>